<proteinExistence type="predicted"/>
<feature type="signal peptide" evidence="1">
    <location>
        <begin position="1"/>
        <end position="21"/>
    </location>
</feature>
<keyword evidence="1" id="KW-0732">Signal</keyword>
<dbReference type="Proteomes" id="UP001626549">
    <property type="component" value="Chromosome"/>
</dbReference>
<feature type="chain" id="PRO_5047471075" evidence="1">
    <location>
        <begin position="22"/>
        <end position="263"/>
    </location>
</feature>
<organism evidence="2 3">
    <name type="scientific">Congregibacter brevis</name>
    <dbReference type="NCBI Taxonomy" id="3081201"/>
    <lineage>
        <taxon>Bacteria</taxon>
        <taxon>Pseudomonadati</taxon>
        <taxon>Pseudomonadota</taxon>
        <taxon>Gammaproteobacteria</taxon>
        <taxon>Cellvibrionales</taxon>
        <taxon>Halieaceae</taxon>
        <taxon>Congregibacter</taxon>
    </lineage>
</organism>
<evidence type="ECO:0000313" key="3">
    <source>
        <dbReference type="Proteomes" id="UP001626549"/>
    </source>
</evidence>
<dbReference type="EMBL" id="CP136865">
    <property type="protein sequence ID" value="WOJ97849.1"/>
    <property type="molecule type" value="Genomic_DNA"/>
</dbReference>
<accession>A0ABZ0IH40</accession>
<evidence type="ECO:0000313" key="2">
    <source>
        <dbReference type="EMBL" id="WOJ97849.1"/>
    </source>
</evidence>
<protein>
    <submittedName>
        <fullName evidence="2">Transporter</fullName>
    </submittedName>
</protein>
<evidence type="ECO:0000256" key="1">
    <source>
        <dbReference type="SAM" id="SignalP"/>
    </source>
</evidence>
<gene>
    <name evidence="2" type="ORF">R0137_04550</name>
</gene>
<sequence length="263" mass="28420">MIKQRFLYLLPLVVFLSDAQADDSADLAKQLANPIAALISVPIQANYDEGFGVNDGSVLRVNVQPVIPLELNEDWNVISRTILPILDQSDVPLSGQGESGIGDVVQSLFFSPGQPTDSGWILGAGPVFLMPTASDDALGAEKWGAGPTGIALKQTGPWTYGFLVNHIESFSGSGNQDVSASFLQPFLTYITPSQTTFALNTESTYDWENEQWSVPINLNVLQLMRVGGQAFQAGVGARYWLDSPRGGPDGWGLRLSFTLLFPK</sequence>
<name>A0ABZ0IH40_9GAMM</name>
<dbReference type="RefSeq" id="WP_407328909.1">
    <property type="nucleotide sequence ID" value="NZ_CP136865.1"/>
</dbReference>
<reference evidence="2 3" key="1">
    <citation type="submission" date="2023-10" db="EMBL/GenBank/DDBJ databases">
        <title>Two novel species belonging to the OM43/NOR5 clade.</title>
        <authorList>
            <person name="Park M."/>
        </authorList>
    </citation>
    <scope>NUCLEOTIDE SEQUENCE [LARGE SCALE GENOMIC DNA]</scope>
    <source>
        <strain evidence="2 3">IMCC45268</strain>
    </source>
</reference>
<keyword evidence="3" id="KW-1185">Reference proteome</keyword>